<sequence>MKLLRLLLGLALASSSLHAAPTPLGQLTPLGDSSYGSAMDASGTYAVVGCRMRAVDIGAVAPRTVELLERNPASGVWARAKVFTAPDPGLYFGWSVAIDGDNVVVGAPSLLGAGQEQPGEGVNGRVYVYSRNSGGTNAWGLQRTIVGPSEGTGAHVSLSGTHFAVGTPALLAGDVGRIQIHERNQGGAANWGQTAQIYNPQMGGSKGPGTLRFGTNFDLHGEVLVCGAIDDFEESTVVRTFLRNQGGPNVWGLSQTLPPMQPGYRQGLQVAVHGGRMVATGMTTENVPYLKIYWKDSGGLFTTSTAYMPVAGSTPRRVAINDELYVTMDREDSGDVRVTVSVWDGTTGDYYFEHSSRIIGREDLPTATYALAVATDGVLAGLDRVAGDPPSHRAGIIRPLSRNAGGANQFGPLSPIIPNAPGSGSFGRAMALAGNYLIVGESDAAVGGTDRGTAYLFQRMRSSFAPAAEEWRLRARLGPPTGVDAEDFGSSVAIGTGGMIAIGAPGAAAGGNAHLFQISAWGYPAFLTTLNRGMPTGDIRFGSAVAVVNNSEVLVGAPGADVDGTNAGAVYRYVRGASSWGWSSLLRTDADGSPAGDGFGNSLSFSSNRLAVGALSDENNGAVYMYDRSTAGAYTQAAKLQPSESGHGLFGLTVALREDRLVSGTFSLGKGEAFVFERGPGGWSQVARLGPASLDNFDSFGSSLAIGRDFIIAGAPGDDGVPIAPSSNRGIAYQFRRGPTTWTASNSLTPDYLNDSGSLLITGASEQRFGSGMAGSGDYFAIASPGYDAVGTDTGIVRFYRYGGFEQWAESESLPANLSGLHDDPDQDGQSNLLEYAAGSDPNDGSSMAQLAYSFVTSGGATYFHGRLLKPTSPERRGITYQLQGGTNLAIMSPSQVTGVVEDASEISGRYFQPLSTTPKAFLRLSVDYAGSVAP</sequence>
<proteinExistence type="predicted"/>
<dbReference type="PANTHER" id="PTHR36220">
    <property type="entry name" value="UNNAMED PRODUCT"/>
    <property type="match status" value="1"/>
</dbReference>
<keyword evidence="6" id="KW-1185">Reference proteome</keyword>
<evidence type="ECO:0000256" key="1">
    <source>
        <dbReference type="ARBA" id="ARBA00022729"/>
    </source>
</evidence>
<dbReference type="RefSeq" id="WP_264500375.1">
    <property type="nucleotide sequence ID" value="NZ_JAPDDS010000003.1"/>
</dbReference>
<comment type="caution">
    <text evidence="5">The sequence shown here is derived from an EMBL/GenBank/DDBJ whole genome shotgun (WGS) entry which is preliminary data.</text>
</comment>
<dbReference type="Pfam" id="PF14312">
    <property type="entry name" value="FG-GAP_2"/>
    <property type="match status" value="3"/>
</dbReference>
<evidence type="ECO:0000256" key="2">
    <source>
        <dbReference type="ARBA" id="ARBA00022737"/>
    </source>
</evidence>
<evidence type="ECO:0000313" key="5">
    <source>
        <dbReference type="EMBL" id="MCW1884415.1"/>
    </source>
</evidence>
<dbReference type="InterPro" id="IPR013519">
    <property type="entry name" value="Int_alpha_beta-p"/>
</dbReference>
<dbReference type="InterPro" id="IPR028994">
    <property type="entry name" value="Integrin_alpha_N"/>
</dbReference>
<feature type="signal peptide" evidence="4">
    <location>
        <begin position="1"/>
        <end position="19"/>
    </location>
</feature>
<keyword evidence="1 4" id="KW-0732">Signal</keyword>
<evidence type="ECO:0000256" key="3">
    <source>
        <dbReference type="ARBA" id="ARBA00023180"/>
    </source>
</evidence>
<dbReference type="InterPro" id="IPR013517">
    <property type="entry name" value="FG-GAP"/>
</dbReference>
<keyword evidence="2" id="KW-0677">Repeat</keyword>
<dbReference type="PROSITE" id="PS51470">
    <property type="entry name" value="FG_GAP"/>
    <property type="match status" value="1"/>
</dbReference>
<dbReference type="SMART" id="SM00191">
    <property type="entry name" value="Int_alpha"/>
    <property type="match status" value="5"/>
</dbReference>
<protein>
    <submittedName>
        <fullName evidence="5">FG-GAP repeat protein</fullName>
    </submittedName>
</protein>
<reference evidence="5 6" key="1">
    <citation type="submission" date="2022-10" db="EMBL/GenBank/DDBJ databases">
        <title>Luteolibacter flavescens strain MCCC 1K03193, whole genome shotgun sequencing project.</title>
        <authorList>
            <person name="Zhao G."/>
            <person name="Shen L."/>
        </authorList>
    </citation>
    <scope>NUCLEOTIDE SEQUENCE [LARGE SCALE GENOMIC DNA]</scope>
    <source>
        <strain evidence="5 6">MCCC 1K03193</strain>
    </source>
</reference>
<dbReference type="EMBL" id="JAPDDS010000003">
    <property type="protein sequence ID" value="MCW1884415.1"/>
    <property type="molecule type" value="Genomic_DNA"/>
</dbReference>
<dbReference type="Gene3D" id="2.130.10.130">
    <property type="entry name" value="Integrin alpha, N-terminal"/>
    <property type="match status" value="3"/>
</dbReference>
<organism evidence="5 6">
    <name type="scientific">Luteolibacter flavescens</name>
    <dbReference type="NCBI Taxonomy" id="1859460"/>
    <lineage>
        <taxon>Bacteria</taxon>
        <taxon>Pseudomonadati</taxon>
        <taxon>Verrucomicrobiota</taxon>
        <taxon>Verrucomicrobiia</taxon>
        <taxon>Verrucomicrobiales</taxon>
        <taxon>Verrucomicrobiaceae</taxon>
        <taxon>Luteolibacter</taxon>
    </lineage>
</organism>
<feature type="chain" id="PRO_5045839577" evidence="4">
    <location>
        <begin position="20"/>
        <end position="935"/>
    </location>
</feature>
<name>A0ABT3FLG5_9BACT</name>
<gene>
    <name evidence="5" type="ORF">OKA04_06705</name>
</gene>
<dbReference type="Proteomes" id="UP001207930">
    <property type="component" value="Unassembled WGS sequence"/>
</dbReference>
<evidence type="ECO:0000256" key="4">
    <source>
        <dbReference type="SAM" id="SignalP"/>
    </source>
</evidence>
<evidence type="ECO:0000313" key="6">
    <source>
        <dbReference type="Proteomes" id="UP001207930"/>
    </source>
</evidence>
<dbReference type="PANTHER" id="PTHR36220:SF1">
    <property type="entry name" value="GAMMA TUBULIN COMPLEX COMPONENT C-TERMINAL DOMAIN-CONTAINING PROTEIN"/>
    <property type="match status" value="1"/>
</dbReference>
<accession>A0ABT3FLG5</accession>
<keyword evidence="3" id="KW-0325">Glycoprotein</keyword>